<sequence length="291" mass="31030">MSPAPARQVSHRSVWNARPVPAPVRSRRRRLVEGFTFIAVWVGLGYLVPGSSETYLLMGIPLTVAFQLFVRRRPLRELWVRRGGARSGLSRRDVAVTALLALAPAYWGVKAVGGGNPSVIGWYAAAIVGAAAAAYALRSASVRAVFRSAALATTLGVVGNLVVVGGFQVATGTSVDLMALVGSVLRWTAIYFPATFVIEEVAFRGALDSHLHHPGDARGWQSALLVSVLWGLWHLPVAHGMPFPLLLLSLVTWHCAIGIPLSLAWRRSGNLAGPAFAHSAIDAVRNGLLGL</sequence>
<dbReference type="Proteomes" id="UP000002218">
    <property type="component" value="Chromosome"/>
</dbReference>
<feature type="transmembrane region" description="Helical" evidence="1">
    <location>
        <begin position="31"/>
        <end position="48"/>
    </location>
</feature>
<proteinExistence type="predicted"/>
<feature type="transmembrane region" description="Helical" evidence="1">
    <location>
        <begin position="149"/>
        <end position="171"/>
    </location>
</feature>
<reference evidence="4" key="1">
    <citation type="submission" date="2009-09" db="EMBL/GenBank/DDBJ databases">
        <title>The complete genome of Nakamurella multipartita DSM 44233.</title>
        <authorList>
            <consortium name="US DOE Joint Genome Institute (JGI-PGF)"/>
            <person name="Lucas S."/>
            <person name="Copeland A."/>
            <person name="Lapidus A."/>
            <person name="Glavina del Rio T."/>
            <person name="Dalin E."/>
            <person name="Tice H."/>
            <person name="Bruce D."/>
            <person name="Goodwin L."/>
            <person name="Pitluck S."/>
            <person name="Kyrpides N."/>
            <person name="Mavromatis K."/>
            <person name="Ivanova N."/>
            <person name="Ovchinnikova G."/>
            <person name="Sims D."/>
            <person name="Meincke L."/>
            <person name="Brettin T."/>
            <person name="Detter J.C."/>
            <person name="Han C."/>
            <person name="Larimer F."/>
            <person name="Land M."/>
            <person name="Hauser L."/>
            <person name="Markowitz V."/>
            <person name="Cheng J.-F."/>
            <person name="Hugenholtz P."/>
            <person name="Woyke T."/>
            <person name="Wu D."/>
            <person name="Klenk H.-P."/>
            <person name="Eisen J.A."/>
        </authorList>
    </citation>
    <scope>NUCLEOTIDE SEQUENCE [LARGE SCALE GENOMIC DNA]</scope>
    <source>
        <strain evidence="4">ATCC 700099 / DSM 44233 / CIP 104796 / JCM 9543 / NBRC 105858 / Y-104</strain>
    </source>
</reference>
<dbReference type="KEGG" id="nml:Namu_0413"/>
<dbReference type="HOGENOM" id="CLU_955897_0_0_11"/>
<dbReference type="GO" id="GO:0004175">
    <property type="term" value="F:endopeptidase activity"/>
    <property type="evidence" value="ECO:0007669"/>
    <property type="project" value="UniProtKB-ARBA"/>
</dbReference>
<evidence type="ECO:0000313" key="3">
    <source>
        <dbReference type="EMBL" id="ACV76835.1"/>
    </source>
</evidence>
<dbReference type="GO" id="GO:0080120">
    <property type="term" value="P:CAAX-box protein maturation"/>
    <property type="evidence" value="ECO:0007669"/>
    <property type="project" value="UniProtKB-ARBA"/>
</dbReference>
<feature type="transmembrane region" description="Helical" evidence="1">
    <location>
        <begin position="120"/>
        <end position="137"/>
    </location>
</feature>
<feature type="domain" description="CAAX prenyl protease 2/Lysostaphin resistance protein A-like" evidence="2">
    <location>
        <begin position="186"/>
        <end position="284"/>
    </location>
</feature>
<dbReference type="AlphaFoldDB" id="C8X664"/>
<keyword evidence="4" id="KW-1185">Reference proteome</keyword>
<feature type="transmembrane region" description="Helical" evidence="1">
    <location>
        <begin position="243"/>
        <end position="265"/>
    </location>
</feature>
<dbReference type="InParanoid" id="C8X664"/>
<keyword evidence="1" id="KW-0472">Membrane</keyword>
<protein>
    <submittedName>
        <fullName evidence="3">Abortive infection protein</fullName>
    </submittedName>
</protein>
<name>C8X664_NAKMY</name>
<keyword evidence="1" id="KW-0812">Transmembrane</keyword>
<organism evidence="3 4">
    <name type="scientific">Nakamurella multipartita (strain ATCC 700099 / DSM 44233 / CIP 104796 / JCM 9543 / NBRC 105858 / Y-104)</name>
    <name type="common">Microsphaera multipartita</name>
    <dbReference type="NCBI Taxonomy" id="479431"/>
    <lineage>
        <taxon>Bacteria</taxon>
        <taxon>Bacillati</taxon>
        <taxon>Actinomycetota</taxon>
        <taxon>Actinomycetes</taxon>
        <taxon>Nakamurellales</taxon>
        <taxon>Nakamurellaceae</taxon>
        <taxon>Nakamurella</taxon>
    </lineage>
</organism>
<evidence type="ECO:0000259" key="2">
    <source>
        <dbReference type="Pfam" id="PF02517"/>
    </source>
</evidence>
<feature type="transmembrane region" description="Helical" evidence="1">
    <location>
        <begin position="54"/>
        <end position="70"/>
    </location>
</feature>
<reference evidence="3 4" key="2">
    <citation type="journal article" date="2010" name="Stand. Genomic Sci.">
        <title>Complete genome sequence of Nakamurella multipartita type strain (Y-104).</title>
        <authorList>
            <person name="Tice H."/>
            <person name="Mayilraj S."/>
            <person name="Sims D."/>
            <person name="Lapidus A."/>
            <person name="Nolan M."/>
            <person name="Lucas S."/>
            <person name="Glavina Del Rio T."/>
            <person name="Copeland A."/>
            <person name="Cheng J.F."/>
            <person name="Meincke L."/>
            <person name="Bruce D."/>
            <person name="Goodwin L."/>
            <person name="Pitluck S."/>
            <person name="Ivanova N."/>
            <person name="Mavromatis K."/>
            <person name="Ovchinnikova G."/>
            <person name="Pati A."/>
            <person name="Chen A."/>
            <person name="Palaniappan K."/>
            <person name="Land M."/>
            <person name="Hauser L."/>
            <person name="Chang Y.J."/>
            <person name="Jeffries C.D."/>
            <person name="Detter J.C."/>
            <person name="Brettin T."/>
            <person name="Rohde M."/>
            <person name="Goker M."/>
            <person name="Bristow J."/>
            <person name="Eisen J.A."/>
            <person name="Markowitz V."/>
            <person name="Hugenholtz P."/>
            <person name="Kyrpides N.C."/>
            <person name="Klenk H.P."/>
            <person name="Chen F."/>
        </authorList>
    </citation>
    <scope>NUCLEOTIDE SEQUENCE [LARGE SCALE GENOMIC DNA]</scope>
    <source>
        <strain evidence="4">ATCC 700099 / DSM 44233 / CIP 104796 / JCM 9543 / NBRC 105858 / Y-104</strain>
    </source>
</reference>
<gene>
    <name evidence="3" type="ordered locus">Namu_0413</name>
</gene>
<dbReference type="EMBL" id="CP001737">
    <property type="protein sequence ID" value="ACV76835.1"/>
    <property type="molecule type" value="Genomic_DNA"/>
</dbReference>
<dbReference type="Pfam" id="PF02517">
    <property type="entry name" value="Rce1-like"/>
    <property type="match status" value="1"/>
</dbReference>
<accession>C8X664</accession>
<evidence type="ECO:0000256" key="1">
    <source>
        <dbReference type="SAM" id="Phobius"/>
    </source>
</evidence>
<dbReference type="InterPro" id="IPR003675">
    <property type="entry name" value="Rce1/LyrA-like_dom"/>
</dbReference>
<dbReference type="eggNOG" id="COG1266">
    <property type="taxonomic scope" value="Bacteria"/>
</dbReference>
<dbReference type="STRING" id="479431.Namu_0413"/>
<keyword evidence="1" id="KW-1133">Transmembrane helix</keyword>
<evidence type="ECO:0000313" key="4">
    <source>
        <dbReference type="Proteomes" id="UP000002218"/>
    </source>
</evidence>
<feature type="transmembrane region" description="Helical" evidence="1">
    <location>
        <begin position="91"/>
        <end position="108"/>
    </location>
</feature>
<dbReference type="OrthoDB" id="3693644at2"/>